<keyword evidence="3" id="KW-1185">Reference proteome</keyword>
<dbReference type="Pfam" id="PF09823">
    <property type="entry name" value="DUF2357"/>
    <property type="match status" value="1"/>
</dbReference>
<accession>A0ABQ4K2Q8</accession>
<protein>
    <recommendedName>
        <fullName evidence="1">DUF2357 domain-containing protein</fullName>
    </recommendedName>
</protein>
<reference evidence="2 3" key="1">
    <citation type="submission" date="2021-03" db="EMBL/GenBank/DDBJ databases">
        <title>Antimicrobial resistance genes in bacteria isolated from Japanese honey, and their potential for conferring macrolide and lincosamide resistance in the American foulbrood pathogen Paenibacillus larvae.</title>
        <authorList>
            <person name="Okamoto M."/>
            <person name="Kumagai M."/>
            <person name="Kanamori H."/>
            <person name="Takamatsu D."/>
        </authorList>
    </citation>
    <scope>NUCLEOTIDE SEQUENCE [LARGE SCALE GENOMIC DNA]</scope>
    <source>
        <strain evidence="2 3">J1TS3</strain>
    </source>
</reference>
<dbReference type="Proteomes" id="UP000680279">
    <property type="component" value="Unassembled WGS sequence"/>
</dbReference>
<sequence length="822" mass="96791">MIAHMNETKELLVLEAPDFSLYMKGVPYDERYESLKQYRMKAGLEKETMMFRFDAPEWESIELYDVEKDQLASVQGKELAPIFFENRVYQLVITPKTDRELHFYHEHPGIREAISYVGKKPHQILMGNLQFMNEVGLTTFSIYSGHEQLLEVTFEIFPSKLNYKDDYLRLLDEVNEEIYNLAFHFIKKTFLGASTTLSDKPSPTEFFRLVEHYFPSFCRAIDRIEVQPHHELVTSYERVRADRIKRLDQKGRNYLRKNPQLFYEARNGIPMGDRSFLPEKGLNVKKSLSFDTVENRFVKWMMERLVYQLMDLKKRVMRPSGLYDVPVDEVLIGRIDRKLFQLKSYLKKPFWKRMGPIRKSVLNMVMQMKPGYRDTFRMYLIINRGLALQGELLKMSVKDVATLYEYWTYLKVGQILRKKYEAVDQSVLQVRQGQLFVDLVQNKRAKQVFRHPQTKEKITLSFQKRTGNLPTVPQKPDIMLEIEKKGKTYSYDYIFDAKYRIDFSREDPGPLEEDINTMHRYRDAHVVKQGGPYERFAFGAYVLFPWQDEDNYEKHPFYQSINKVNIGGLPFLPGSFKLVERLIDRLVESNPEELQEEGILPQGSISYWESQLDEKVLVGSVKTANDYLQFKRGRYFEIQANRLKGAWQKATYLALYVTQEAASQTGAENGIQFYGEIIDVEIMNQSGGESSVRLFVDRWGTLEGTIRPVGYGIQHYMLTTKQILMQAKELPELFMTLGEELKLWRMLRRLTTKVHTELDESYVDRAQKIQAYQIGHDAVVLDREAQEIQVLHGEEVRQRLPLELLERQPSRVFKMIRGEIFR</sequence>
<name>A0ABQ4K2Q8_9BACI</name>
<dbReference type="InterPro" id="IPR007505">
    <property type="entry name" value="PDDEXK_7"/>
</dbReference>
<comment type="caution">
    <text evidence="2">The sequence shown here is derived from an EMBL/GenBank/DDBJ whole genome shotgun (WGS) entry which is preliminary data.</text>
</comment>
<evidence type="ECO:0000259" key="1">
    <source>
        <dbReference type="Pfam" id="PF09823"/>
    </source>
</evidence>
<proteinExistence type="predicted"/>
<dbReference type="EMBL" id="BOQT01000002">
    <property type="protein sequence ID" value="GIN19412.1"/>
    <property type="molecule type" value="Genomic_DNA"/>
</dbReference>
<feature type="domain" description="DUF2357" evidence="1">
    <location>
        <begin position="126"/>
        <end position="379"/>
    </location>
</feature>
<evidence type="ECO:0000313" key="3">
    <source>
        <dbReference type="Proteomes" id="UP000680279"/>
    </source>
</evidence>
<gene>
    <name evidence="2" type="ORF">J1TS3_05460</name>
</gene>
<dbReference type="InterPro" id="IPR018633">
    <property type="entry name" value="DUF2357"/>
</dbReference>
<dbReference type="Pfam" id="PF04411">
    <property type="entry name" value="PDDEXK_7"/>
    <property type="match status" value="1"/>
</dbReference>
<organism evidence="2 3">
    <name type="scientific">Siminovitchia fordii</name>
    <dbReference type="NCBI Taxonomy" id="254759"/>
    <lineage>
        <taxon>Bacteria</taxon>
        <taxon>Bacillati</taxon>
        <taxon>Bacillota</taxon>
        <taxon>Bacilli</taxon>
        <taxon>Bacillales</taxon>
        <taxon>Bacillaceae</taxon>
        <taxon>Siminovitchia</taxon>
    </lineage>
</organism>
<evidence type="ECO:0000313" key="2">
    <source>
        <dbReference type="EMBL" id="GIN19412.1"/>
    </source>
</evidence>